<proteinExistence type="predicted"/>
<feature type="domain" description="Transposase IS204/IS1001/IS1096/IS1165 DDE" evidence="1">
    <location>
        <begin position="153"/>
        <end position="205"/>
    </location>
</feature>
<name>A0A450WDQ9_9GAMM</name>
<reference evidence="3" key="1">
    <citation type="submission" date="2019-02" db="EMBL/GenBank/DDBJ databases">
        <authorList>
            <person name="Gruber-Vodicka R. H."/>
            <person name="Seah K. B. B."/>
        </authorList>
    </citation>
    <scope>NUCLEOTIDE SEQUENCE</scope>
    <source>
        <strain evidence="3">BECK_BY7</strain>
    </source>
</reference>
<dbReference type="Pfam" id="PF13542">
    <property type="entry name" value="HTH_Tnp_ISL3"/>
    <property type="match status" value="1"/>
</dbReference>
<protein>
    <submittedName>
        <fullName evidence="3">Transposase</fullName>
    </submittedName>
</protein>
<dbReference type="PANTHER" id="PTHR33498:SF1">
    <property type="entry name" value="TRANSPOSASE FOR INSERTION SEQUENCE ELEMENT IS1557"/>
    <property type="match status" value="1"/>
</dbReference>
<dbReference type="Pfam" id="PF01610">
    <property type="entry name" value="DDE_Tnp_ISL3"/>
    <property type="match status" value="1"/>
</dbReference>
<dbReference type="InterPro" id="IPR032877">
    <property type="entry name" value="Transposase_HTH"/>
</dbReference>
<accession>A0A450WDQ9</accession>
<feature type="domain" description="Transposase IS204/IS1001/IS1096/IS1165 helix-turn-helix" evidence="2">
    <location>
        <begin position="88"/>
        <end position="137"/>
    </location>
</feature>
<dbReference type="InterPro" id="IPR002560">
    <property type="entry name" value="Transposase_DDE"/>
</dbReference>
<evidence type="ECO:0000259" key="2">
    <source>
        <dbReference type="Pfam" id="PF13542"/>
    </source>
</evidence>
<evidence type="ECO:0000259" key="1">
    <source>
        <dbReference type="Pfam" id="PF01610"/>
    </source>
</evidence>
<dbReference type="AlphaFoldDB" id="A0A450WDQ9"/>
<organism evidence="3">
    <name type="scientific">Candidatus Kentrum sp. LFY</name>
    <dbReference type="NCBI Taxonomy" id="2126342"/>
    <lineage>
        <taxon>Bacteria</taxon>
        <taxon>Pseudomonadati</taxon>
        <taxon>Pseudomonadota</taxon>
        <taxon>Gammaproteobacteria</taxon>
        <taxon>Candidatus Kentrum</taxon>
    </lineage>
</organism>
<dbReference type="EMBL" id="CAADFN010000013">
    <property type="protein sequence ID" value="VFK15219.1"/>
    <property type="molecule type" value="Genomic_DNA"/>
</dbReference>
<evidence type="ECO:0000313" key="3">
    <source>
        <dbReference type="EMBL" id="VFK15219.1"/>
    </source>
</evidence>
<sequence>MSTSLLYHTWGIRGCTYVHARYERGNTIFRVRQNNSSLRSSCCGSREVIKRGVIERTFRAVPVGSRSIFIQIAVHRVECLKCGCVRQVKIPFASPRRSYTKSFERYALELSRHMTIQDVARHLGVSWDTVKDIQARYLRWRFDKPKLSKLKRIAIDEIYLGSRSGYLTIVMDLDSGAVVEVAEGKHAQALTPFWKRLRCSRAKVEYGTGLYQGGQGKPPGCCFGSRPFSLIVASR</sequence>
<dbReference type="PANTHER" id="PTHR33498">
    <property type="entry name" value="TRANSPOSASE FOR INSERTION SEQUENCE ELEMENT IS1557"/>
    <property type="match status" value="1"/>
</dbReference>
<gene>
    <name evidence="3" type="ORF">BECKLFY1418C_GA0070996_101345</name>
</gene>
<dbReference type="InterPro" id="IPR047951">
    <property type="entry name" value="Transpos_ISL3"/>
</dbReference>